<feature type="compositionally biased region" description="Basic and acidic residues" evidence="1">
    <location>
        <begin position="69"/>
        <end position="88"/>
    </location>
</feature>
<dbReference type="AlphaFoldDB" id="A0A644XMJ4"/>
<feature type="region of interest" description="Disordered" evidence="1">
    <location>
        <begin position="222"/>
        <end position="295"/>
    </location>
</feature>
<evidence type="ECO:0000313" key="2">
    <source>
        <dbReference type="EMBL" id="MPM17359.1"/>
    </source>
</evidence>
<feature type="compositionally biased region" description="Basic and acidic residues" evidence="1">
    <location>
        <begin position="222"/>
        <end position="259"/>
    </location>
</feature>
<dbReference type="EMBL" id="VSSQ01002781">
    <property type="protein sequence ID" value="MPM17359.1"/>
    <property type="molecule type" value="Genomic_DNA"/>
</dbReference>
<comment type="caution">
    <text evidence="2">The sequence shown here is derived from an EMBL/GenBank/DDBJ whole genome shotgun (WGS) entry which is preliminary data.</text>
</comment>
<sequence length="295" mass="32941">MHENEVVPVLRRRQFLYEPGGHGEGRDARRPDHRVQLPLPEQVDRLRREHTHRRVQDEGHESHGEDEDRLGLDEPLPRHGGGDGKPQENGDDVGQLVLGPLGEPVHHAALPQEIAEHEKADQRRRGRGEHSSRKGDAYGEEDLRLSRHGLLMVGHGDCPLFRRGEQSDHRRLDHRDQGHVRVGRHGYGPQQMGGELGGDVNGRGAVGRADDADGRRLLQVETEEKGQAHGEENSCLGRDSEDKGHRVLEQGGEVDHGADGDEYQQGEHFVGNARVEKDAQGPVLEVVPRHLRQGR</sequence>
<proteinExistence type="predicted"/>
<protein>
    <submittedName>
        <fullName evidence="2">Uncharacterized protein</fullName>
    </submittedName>
</protein>
<name>A0A644XMJ4_9ZZZZ</name>
<evidence type="ECO:0000256" key="1">
    <source>
        <dbReference type="SAM" id="MobiDB-lite"/>
    </source>
</evidence>
<gene>
    <name evidence="2" type="ORF">SDC9_63748</name>
</gene>
<feature type="compositionally biased region" description="Basic and acidic residues" evidence="1">
    <location>
        <begin position="21"/>
        <end position="35"/>
    </location>
</feature>
<feature type="region of interest" description="Disordered" evidence="1">
    <location>
        <begin position="114"/>
        <end position="140"/>
    </location>
</feature>
<accession>A0A644XMJ4</accession>
<feature type="region of interest" description="Disordered" evidence="1">
    <location>
        <begin position="1"/>
        <end position="102"/>
    </location>
</feature>
<feature type="compositionally biased region" description="Basic and acidic residues" evidence="1">
    <location>
        <begin position="54"/>
        <end position="63"/>
    </location>
</feature>
<organism evidence="2">
    <name type="scientific">bioreactor metagenome</name>
    <dbReference type="NCBI Taxonomy" id="1076179"/>
    <lineage>
        <taxon>unclassified sequences</taxon>
        <taxon>metagenomes</taxon>
        <taxon>ecological metagenomes</taxon>
    </lineage>
</organism>
<reference evidence="2" key="1">
    <citation type="submission" date="2019-08" db="EMBL/GenBank/DDBJ databases">
        <authorList>
            <person name="Kucharzyk K."/>
            <person name="Murdoch R.W."/>
            <person name="Higgins S."/>
            <person name="Loffler F."/>
        </authorList>
    </citation>
    <scope>NUCLEOTIDE SEQUENCE</scope>
</reference>